<dbReference type="SUPFAM" id="SSF53335">
    <property type="entry name" value="S-adenosyl-L-methionine-dependent methyltransferases"/>
    <property type="match status" value="1"/>
</dbReference>
<evidence type="ECO:0000313" key="2">
    <source>
        <dbReference type="Proteomes" id="UP000027153"/>
    </source>
</evidence>
<evidence type="ECO:0000313" key="1">
    <source>
        <dbReference type="EMBL" id="KCZ73563.1"/>
    </source>
</evidence>
<keyword evidence="1" id="KW-0808">Transferase</keyword>
<organism evidence="1 2">
    <name type="scientific">Candidatus Methanoperedens nitratireducens</name>
    <dbReference type="NCBI Taxonomy" id="1392998"/>
    <lineage>
        <taxon>Archaea</taxon>
        <taxon>Methanobacteriati</taxon>
        <taxon>Methanobacteriota</taxon>
        <taxon>Stenosarchaea group</taxon>
        <taxon>Methanomicrobia</taxon>
        <taxon>Methanosarcinales</taxon>
        <taxon>ANME-2 cluster</taxon>
        <taxon>Candidatus Methanoperedentaceae</taxon>
        <taxon>Candidatus Methanoperedens</taxon>
    </lineage>
</organism>
<comment type="caution">
    <text evidence="1">The sequence shown here is derived from an EMBL/GenBank/DDBJ whole genome shotgun (WGS) entry which is preliminary data.</text>
</comment>
<protein>
    <submittedName>
        <fullName evidence="1">Methylase involved in ubiquinone/menaquinone biosynthesis</fullName>
    </submittedName>
</protein>
<dbReference type="PANTHER" id="PTHR43861">
    <property type="entry name" value="TRANS-ACONITATE 2-METHYLTRANSFERASE-RELATED"/>
    <property type="match status" value="1"/>
</dbReference>
<dbReference type="Gene3D" id="3.40.50.150">
    <property type="entry name" value="Vaccinia Virus protein VP39"/>
    <property type="match status" value="1"/>
</dbReference>
<dbReference type="GO" id="GO:0008168">
    <property type="term" value="F:methyltransferase activity"/>
    <property type="evidence" value="ECO:0007669"/>
    <property type="project" value="UniProtKB-KW"/>
</dbReference>
<dbReference type="CDD" id="cd02440">
    <property type="entry name" value="AdoMet_MTases"/>
    <property type="match status" value="1"/>
</dbReference>
<dbReference type="AlphaFoldDB" id="A0A062VAN3"/>
<sequence>MYIDTYTSRCKIFRQIPRGSKVLEIGCGSGRLANILSLKKNCQVYCVDKDPAMAGIARNKCVEVLNIDIEESKLPYEAGFFDSIILGNVLEHMREPSKILADLGIYLSRDGFLIYSVPNIVNWHSRLTIFSGRFEYAESGVFDKTHLRFYNLNSAKKIAHDAGYRVTWLDVTPSIYLFKEDLNFLWYGMATLWKNLFADEFIIKAIKA</sequence>
<dbReference type="Proteomes" id="UP000027153">
    <property type="component" value="Unassembled WGS sequence"/>
</dbReference>
<keyword evidence="1" id="KW-0830">Ubiquinone</keyword>
<dbReference type="InterPro" id="IPR029063">
    <property type="entry name" value="SAM-dependent_MTases_sf"/>
</dbReference>
<dbReference type="GO" id="GO:0032259">
    <property type="term" value="P:methylation"/>
    <property type="evidence" value="ECO:0007669"/>
    <property type="project" value="UniProtKB-KW"/>
</dbReference>
<dbReference type="OrthoDB" id="57427at2157"/>
<proteinExistence type="predicted"/>
<dbReference type="RefSeq" id="WP_048089058.1">
    <property type="nucleotide sequence ID" value="NZ_JMIY01000001.1"/>
</dbReference>
<dbReference type="Pfam" id="PF13489">
    <property type="entry name" value="Methyltransf_23"/>
    <property type="match status" value="1"/>
</dbReference>
<gene>
    <name evidence="1" type="ORF">ANME2D_00634</name>
</gene>
<keyword evidence="1" id="KW-0489">Methyltransferase</keyword>
<reference evidence="1 2" key="1">
    <citation type="journal article" date="2013" name="Nature">
        <title>Anaerobic oxidation of methane coupled to nitrate reduction in a novel archaeal lineage.</title>
        <authorList>
            <person name="Haroon M.F."/>
            <person name="Hu S."/>
            <person name="Shi Y."/>
            <person name="Imelfort M."/>
            <person name="Keller J."/>
            <person name="Hugenholtz P."/>
            <person name="Yuan Z."/>
            <person name="Tyson G.W."/>
        </authorList>
    </citation>
    <scope>NUCLEOTIDE SEQUENCE [LARGE SCALE GENOMIC DNA]</scope>
    <source>
        <strain evidence="1 2">ANME-2d</strain>
    </source>
</reference>
<dbReference type="EMBL" id="JMIY01000001">
    <property type="protein sequence ID" value="KCZ73563.1"/>
    <property type="molecule type" value="Genomic_DNA"/>
</dbReference>
<accession>A0A062VAN3</accession>
<name>A0A062VAN3_9EURY</name>
<keyword evidence="2" id="KW-1185">Reference proteome</keyword>